<dbReference type="Proteomes" id="UP000245838">
    <property type="component" value="Chromosome sggmmb4_Chromosome"/>
</dbReference>
<dbReference type="Pfam" id="PF02465">
    <property type="entry name" value="FliD_N"/>
    <property type="match status" value="1"/>
</dbReference>
<keyword evidence="10" id="KW-0966">Cell projection</keyword>
<evidence type="ECO:0000256" key="5">
    <source>
        <dbReference type="ARBA" id="ARBA00023143"/>
    </source>
</evidence>
<dbReference type="PANTHER" id="PTHR30288:SF0">
    <property type="entry name" value="FLAGELLAR HOOK-ASSOCIATED PROTEIN 2"/>
    <property type="match status" value="1"/>
</dbReference>
<comment type="subcellular location">
    <subcellularLocation>
        <location evidence="7">Secreted</location>
    </subcellularLocation>
    <subcellularLocation>
        <location evidence="7">Bacterial flagellum</location>
    </subcellularLocation>
</comment>
<comment type="function">
    <text evidence="6">Required for the morphogenesis and for the elongation of the flagellar filament by facilitating polymerization of the flagellin monomers at the tip of growing filament. Forms a capping structure, which prevents flagellin subunits (transported through the central channel of the flagellum) from leaking out without polymerization at the distal end.</text>
</comment>
<evidence type="ECO:0000256" key="3">
    <source>
        <dbReference type="ARBA" id="ARBA00016246"/>
    </source>
</evidence>
<dbReference type="GO" id="GO:0009421">
    <property type="term" value="C:bacterial-type flagellum filament cap"/>
    <property type="evidence" value="ECO:0007669"/>
    <property type="project" value="InterPro"/>
</dbReference>
<dbReference type="KEGG" id="sgl:SG0057"/>
<dbReference type="InterPro" id="IPR003481">
    <property type="entry name" value="FliD_N"/>
</dbReference>
<evidence type="ECO:0000256" key="6">
    <source>
        <dbReference type="ARBA" id="ARBA00025175"/>
    </source>
</evidence>
<dbReference type="EMBL" id="LN854557">
    <property type="protein sequence ID" value="CRL43651.1"/>
    <property type="molecule type" value="Genomic_DNA"/>
</dbReference>
<dbReference type="HOGENOM" id="CLU_015182_8_1_6"/>
<reference evidence="10 12" key="1">
    <citation type="journal article" date="2006" name="Genome Res.">
        <title>Massive genome erosion and functional adaptations provide insights into the symbiotic lifestyle of Sodalis glossinidius in the tsetse host.</title>
        <authorList>
            <person name="Toh H."/>
            <person name="Weiss B.L."/>
            <person name="Perkin S.A.H."/>
            <person name="Yamashita A."/>
            <person name="Oshima K."/>
            <person name="Hattori M."/>
            <person name="Aksoy S."/>
        </authorList>
    </citation>
    <scope>NUCLEOTIDE SEQUENCE [LARGE SCALE GENOMIC DNA]</scope>
    <source>
        <strain evidence="12">morsitans</strain>
        <strain evidence="10">Morsitans</strain>
    </source>
</reference>
<dbReference type="Proteomes" id="UP000001932">
    <property type="component" value="Chromosome"/>
</dbReference>
<evidence type="ECO:0000313" key="10">
    <source>
        <dbReference type="EMBL" id="BAE73332.1"/>
    </source>
</evidence>
<keyword evidence="10" id="KW-0282">Flagellum</keyword>
<evidence type="ECO:0000256" key="7">
    <source>
        <dbReference type="RuleBase" id="RU362066"/>
    </source>
</evidence>
<proteinExistence type="inferred from homology"/>
<keyword evidence="12" id="KW-1185">Reference proteome</keyword>
<dbReference type="STRING" id="343509.SG0057"/>
<dbReference type="GO" id="GO:0007155">
    <property type="term" value="P:cell adhesion"/>
    <property type="evidence" value="ECO:0007669"/>
    <property type="project" value="InterPro"/>
</dbReference>
<feature type="domain" description="Flagellar hook-associated protein 2 N-terminal" evidence="8">
    <location>
        <begin position="3"/>
        <end position="99"/>
    </location>
</feature>
<feature type="coiled-coil region" evidence="7">
    <location>
        <begin position="421"/>
        <end position="473"/>
    </location>
</feature>
<dbReference type="GO" id="GO:0009424">
    <property type="term" value="C:bacterial-type flagellum hook"/>
    <property type="evidence" value="ECO:0007669"/>
    <property type="project" value="UniProtKB-UniRule"/>
</dbReference>
<evidence type="ECO:0000259" key="9">
    <source>
        <dbReference type="Pfam" id="PF07195"/>
    </source>
</evidence>
<organism evidence="10 12">
    <name type="scientific">Sodalis glossinidius (strain morsitans)</name>
    <dbReference type="NCBI Taxonomy" id="343509"/>
    <lineage>
        <taxon>Bacteria</taxon>
        <taxon>Pseudomonadati</taxon>
        <taxon>Pseudomonadota</taxon>
        <taxon>Gammaproteobacteria</taxon>
        <taxon>Enterobacterales</taxon>
        <taxon>Bruguierivoracaceae</taxon>
        <taxon>Sodalis</taxon>
    </lineage>
</organism>
<sequence>MGGISVTGISDSLMEMQAKKNTLLLQPYQLRQKNIESKISAWGKIRSSLQTLLEKSNALKNDAFYAMKMSENKAFSASASSGAMAGTHNIRVSQLAHNHTLSLTMEKGIDTPLGNSAATRNLKISQKGENGQIKETVISLAQEETSLAGIAKSINGKNAGIRAEVKSVDNEGTQRLILRAQDSGSAGEMALSVEGDTTLAAIMNYTTPPEEPGDSTDSGEVSEKIKQDLPATDAIIWVDGNKYTRSSNTINDILTGVTLTLKQTSKDDESEALTLSPDESAVQEAVEEFVTAFNDYITQSSSLSKFTTANYSNLKTDTVALPDATNGPLAGESLLTDLQALLRRDAGSNYGNDDVTSIADLGIKVDAKTGKLELDSTKLKNKIHTNPEEVQRLFLGTEEKPGLAGVMSDHIKGYVGRDGKGNIIKDETEKLEKDKKEAKKQLERTEATIEARMRAFQKQYQQMEVAITKLQSLQGSLSAIQTLSKN</sequence>
<keyword evidence="5 7" id="KW-0975">Bacterial flagellum</keyword>
<comment type="function">
    <text evidence="7">Required for morphogenesis and for the elongation of the flagellar filament by facilitating polymerization of the flagellin monomers at the tip of growing filament. Forms a capping structure, which prevents flagellin subunits (transported through the central channel of the flagellum) from leaking out without polymerization at the distal end.</text>
</comment>
<reference evidence="11 13" key="2">
    <citation type="submission" date="2015-05" db="EMBL/GenBank/DDBJ databases">
        <authorList>
            <person name="Goodhead I."/>
        </authorList>
    </citation>
    <scope>NUCLEOTIDE SEQUENCE [LARGE SCALE GENOMIC DNA]</scope>
    <source>
        <strain evidence="11">B4</strain>
        <strain evidence="13">morsitans</strain>
    </source>
</reference>
<dbReference type="eggNOG" id="COG1345">
    <property type="taxonomic scope" value="Bacteria"/>
</dbReference>
<dbReference type="EMBL" id="AP008232">
    <property type="protein sequence ID" value="BAE73332.1"/>
    <property type="molecule type" value="Genomic_DNA"/>
</dbReference>
<dbReference type="Pfam" id="PF07195">
    <property type="entry name" value="FliD_C"/>
    <property type="match status" value="1"/>
</dbReference>
<dbReference type="GO" id="GO:0071973">
    <property type="term" value="P:bacterial-type flagellum-dependent cell motility"/>
    <property type="evidence" value="ECO:0007669"/>
    <property type="project" value="TreeGrafter"/>
</dbReference>
<evidence type="ECO:0000259" key="8">
    <source>
        <dbReference type="Pfam" id="PF02465"/>
    </source>
</evidence>
<dbReference type="InterPro" id="IPR010809">
    <property type="entry name" value="FliD_C"/>
</dbReference>
<name>Q2NWZ3_SODGM</name>
<keyword evidence="7" id="KW-0964">Secreted</keyword>
<keyword evidence="10" id="KW-0969">Cilium</keyword>
<dbReference type="InterPro" id="IPR040026">
    <property type="entry name" value="FliD"/>
</dbReference>
<dbReference type="AlphaFoldDB" id="Q2NWZ3"/>
<comment type="subunit">
    <text evidence="2 7">Homopentamer.</text>
</comment>
<dbReference type="PANTHER" id="PTHR30288">
    <property type="entry name" value="FLAGELLAR CAP/ASSEMBLY PROTEIN FLID"/>
    <property type="match status" value="1"/>
</dbReference>
<comment type="similarity">
    <text evidence="1 7">Belongs to the FliD family.</text>
</comment>
<gene>
    <name evidence="11" type="primary">fliD</name>
    <name evidence="10" type="ordered locus">SG0057</name>
    <name evidence="11" type="ORF">SGGMMB4_00097</name>
</gene>
<evidence type="ECO:0000256" key="2">
    <source>
        <dbReference type="ARBA" id="ARBA00011255"/>
    </source>
</evidence>
<keyword evidence="4 7" id="KW-0175">Coiled coil</keyword>
<feature type="domain" description="Flagellar hook-associated protein 2 C-terminal" evidence="9">
    <location>
        <begin position="231"/>
        <end position="472"/>
    </location>
</feature>
<accession>Q2NWZ3</accession>
<evidence type="ECO:0000256" key="1">
    <source>
        <dbReference type="ARBA" id="ARBA00009764"/>
    </source>
</evidence>
<evidence type="ECO:0000313" key="11">
    <source>
        <dbReference type="EMBL" id="CRL43651.1"/>
    </source>
</evidence>
<evidence type="ECO:0000313" key="12">
    <source>
        <dbReference type="Proteomes" id="UP000001932"/>
    </source>
</evidence>
<protein>
    <recommendedName>
        <fullName evidence="3 7">Flagellar hook-associated protein 2</fullName>
        <shortName evidence="7">HAP2</shortName>
    </recommendedName>
    <alternativeName>
        <fullName evidence="7">Flagellar cap protein</fullName>
    </alternativeName>
</protein>
<evidence type="ECO:0000256" key="4">
    <source>
        <dbReference type="ARBA" id="ARBA00023054"/>
    </source>
</evidence>
<evidence type="ECO:0000313" key="13">
    <source>
        <dbReference type="Proteomes" id="UP000245838"/>
    </source>
</evidence>
<dbReference type="GO" id="GO:0005576">
    <property type="term" value="C:extracellular region"/>
    <property type="evidence" value="ECO:0007669"/>
    <property type="project" value="UniProtKB-SubCell"/>
</dbReference>